<evidence type="ECO:0000256" key="1">
    <source>
        <dbReference type="SAM" id="MobiDB-lite"/>
    </source>
</evidence>
<feature type="domain" description="CheW-like" evidence="2">
    <location>
        <begin position="17"/>
        <end position="156"/>
    </location>
</feature>
<evidence type="ECO:0000313" key="4">
    <source>
        <dbReference type="Proteomes" id="UP000319859"/>
    </source>
</evidence>
<dbReference type="Proteomes" id="UP000319859">
    <property type="component" value="Unassembled WGS sequence"/>
</dbReference>
<dbReference type="Gene3D" id="2.40.50.180">
    <property type="entry name" value="CheA-289, Domain 4"/>
    <property type="match status" value="1"/>
</dbReference>
<reference evidence="3 4" key="1">
    <citation type="submission" date="2019-06" db="EMBL/GenBank/DDBJ databases">
        <title>Genomic Encyclopedia of Type Strains, Phase IV (KMG-V): Genome sequencing to study the core and pangenomes of soil and plant-associated prokaryotes.</title>
        <authorList>
            <person name="Whitman W."/>
        </authorList>
    </citation>
    <scope>NUCLEOTIDE SEQUENCE [LARGE SCALE GENOMIC DNA]</scope>
    <source>
        <strain evidence="3 4">BR 11880</strain>
    </source>
</reference>
<evidence type="ECO:0000259" key="2">
    <source>
        <dbReference type="PROSITE" id="PS50851"/>
    </source>
</evidence>
<dbReference type="Pfam" id="PF01584">
    <property type="entry name" value="CheW"/>
    <property type="match status" value="1"/>
</dbReference>
<dbReference type="SUPFAM" id="SSF50341">
    <property type="entry name" value="CheW-like"/>
    <property type="match status" value="1"/>
</dbReference>
<dbReference type="PANTHER" id="PTHR22617:SF23">
    <property type="entry name" value="CHEMOTAXIS PROTEIN CHEW"/>
    <property type="match status" value="1"/>
</dbReference>
<dbReference type="Gene3D" id="2.30.30.40">
    <property type="entry name" value="SH3 Domains"/>
    <property type="match status" value="1"/>
</dbReference>
<dbReference type="InterPro" id="IPR039315">
    <property type="entry name" value="CheW"/>
</dbReference>
<dbReference type="SMART" id="SM00260">
    <property type="entry name" value="CheW"/>
    <property type="match status" value="1"/>
</dbReference>
<dbReference type="InterPro" id="IPR002545">
    <property type="entry name" value="CheW-lke_dom"/>
</dbReference>
<comment type="caution">
    <text evidence="3">The sequence shown here is derived from an EMBL/GenBank/DDBJ whole genome shotgun (WGS) entry which is preliminary data.</text>
</comment>
<dbReference type="RefSeq" id="WP_145752467.1">
    <property type="nucleotide sequence ID" value="NZ_VITN01000018.1"/>
</dbReference>
<dbReference type="EMBL" id="VITN01000018">
    <property type="protein sequence ID" value="TWB14000.1"/>
    <property type="molecule type" value="Genomic_DNA"/>
</dbReference>
<evidence type="ECO:0000313" key="3">
    <source>
        <dbReference type="EMBL" id="TWB14000.1"/>
    </source>
</evidence>
<dbReference type="GO" id="GO:0005829">
    <property type="term" value="C:cytosol"/>
    <property type="evidence" value="ECO:0007669"/>
    <property type="project" value="TreeGrafter"/>
</dbReference>
<dbReference type="AlphaFoldDB" id="A0A560EX88"/>
<dbReference type="OrthoDB" id="3291462at2"/>
<gene>
    <name evidence="3" type="ORF">FBZ89_11851</name>
</gene>
<proteinExistence type="predicted"/>
<sequence length="189" mass="19336">MVERGLTSGPATAEGAGAFLLRFDLDGQAYGLPLAMVERAVRAVAVTPLPGAPGLVRGVINLQGQVVPVMDVRRRFGLDSRPLSLSDHMIVARGLRRTVVLLVDSVVGTVAGAPVDWVSAQGVVPGVDDAIVGVVRLSDGLLLIHDLDRFLSVAEEEQLARALAAGNRAEGSGAQGDGAQGDGAQGDGG</sequence>
<protein>
    <submittedName>
        <fullName evidence="3">CheW protein</fullName>
    </submittedName>
</protein>
<accession>A0A560EX88</accession>
<dbReference type="GO" id="GO:0007165">
    <property type="term" value="P:signal transduction"/>
    <property type="evidence" value="ECO:0007669"/>
    <property type="project" value="InterPro"/>
</dbReference>
<feature type="region of interest" description="Disordered" evidence="1">
    <location>
        <begin position="167"/>
        <end position="189"/>
    </location>
</feature>
<feature type="compositionally biased region" description="Gly residues" evidence="1">
    <location>
        <begin position="173"/>
        <end position="189"/>
    </location>
</feature>
<organism evidence="3 4">
    <name type="scientific">Nitrospirillum amazonense</name>
    <dbReference type="NCBI Taxonomy" id="28077"/>
    <lineage>
        <taxon>Bacteria</taxon>
        <taxon>Pseudomonadati</taxon>
        <taxon>Pseudomonadota</taxon>
        <taxon>Alphaproteobacteria</taxon>
        <taxon>Rhodospirillales</taxon>
        <taxon>Azospirillaceae</taxon>
        <taxon>Nitrospirillum</taxon>
    </lineage>
</organism>
<dbReference type="PANTHER" id="PTHR22617">
    <property type="entry name" value="CHEMOTAXIS SENSOR HISTIDINE KINASE-RELATED"/>
    <property type="match status" value="1"/>
</dbReference>
<dbReference type="InterPro" id="IPR036061">
    <property type="entry name" value="CheW-like_dom_sf"/>
</dbReference>
<name>A0A560EX88_9PROT</name>
<dbReference type="GO" id="GO:0006935">
    <property type="term" value="P:chemotaxis"/>
    <property type="evidence" value="ECO:0007669"/>
    <property type="project" value="InterPro"/>
</dbReference>
<dbReference type="PROSITE" id="PS50851">
    <property type="entry name" value="CHEW"/>
    <property type="match status" value="1"/>
</dbReference>